<dbReference type="NCBIfam" id="TIGR04056">
    <property type="entry name" value="OMP_RagA_SusC"/>
    <property type="match status" value="1"/>
</dbReference>
<evidence type="ECO:0000256" key="4">
    <source>
        <dbReference type="ARBA" id="ARBA00022692"/>
    </source>
</evidence>
<comment type="subcellular location">
    <subcellularLocation>
        <location evidence="1 7">Cell outer membrane</location>
        <topology evidence="1 7">Multi-pass membrane protein</topology>
    </subcellularLocation>
</comment>
<evidence type="ECO:0000256" key="8">
    <source>
        <dbReference type="SAM" id="SignalP"/>
    </source>
</evidence>
<evidence type="ECO:0000256" key="6">
    <source>
        <dbReference type="ARBA" id="ARBA00023237"/>
    </source>
</evidence>
<reference evidence="10 11" key="1">
    <citation type="submission" date="2020-08" db="EMBL/GenBank/DDBJ databases">
        <title>Functional genomics of gut bacteria from endangered species of beetles.</title>
        <authorList>
            <person name="Carlos-Shanley C."/>
        </authorList>
    </citation>
    <scope>NUCLEOTIDE SEQUENCE [LARGE SCALE GENOMIC DNA]</scope>
    <source>
        <strain evidence="10 11">S00151</strain>
    </source>
</reference>
<keyword evidence="2 7" id="KW-0813">Transport</keyword>
<keyword evidence="3 7" id="KW-1134">Transmembrane beta strand</keyword>
<dbReference type="InterPro" id="IPR036942">
    <property type="entry name" value="Beta-barrel_TonB_sf"/>
</dbReference>
<dbReference type="Gene3D" id="2.170.130.10">
    <property type="entry name" value="TonB-dependent receptor, plug domain"/>
    <property type="match status" value="1"/>
</dbReference>
<keyword evidence="6 7" id="KW-0998">Cell outer membrane</keyword>
<dbReference type="InterPro" id="IPR023997">
    <property type="entry name" value="TonB-dep_OMP_SusC/RagA_CS"/>
</dbReference>
<dbReference type="RefSeq" id="WP_184183053.1">
    <property type="nucleotide sequence ID" value="NZ_JACHLE010000001.1"/>
</dbReference>
<dbReference type="InterPro" id="IPR039426">
    <property type="entry name" value="TonB-dep_rcpt-like"/>
</dbReference>
<accession>A0A840KBJ5</accession>
<dbReference type="Gene3D" id="2.40.170.20">
    <property type="entry name" value="TonB-dependent receptor, beta-barrel domain"/>
    <property type="match status" value="1"/>
</dbReference>
<feature type="signal peptide" evidence="8">
    <location>
        <begin position="1"/>
        <end position="23"/>
    </location>
</feature>
<dbReference type="GO" id="GO:0009279">
    <property type="term" value="C:cell outer membrane"/>
    <property type="evidence" value="ECO:0007669"/>
    <property type="project" value="UniProtKB-SubCell"/>
</dbReference>
<organism evidence="10 11">
    <name type="scientific">Chryseobacterium defluvii</name>
    <dbReference type="NCBI Taxonomy" id="160396"/>
    <lineage>
        <taxon>Bacteria</taxon>
        <taxon>Pseudomonadati</taxon>
        <taxon>Bacteroidota</taxon>
        <taxon>Flavobacteriia</taxon>
        <taxon>Flavobacteriales</taxon>
        <taxon>Weeksellaceae</taxon>
        <taxon>Chryseobacterium group</taxon>
        <taxon>Chryseobacterium</taxon>
    </lineage>
</organism>
<keyword evidence="8" id="KW-0732">Signal</keyword>
<keyword evidence="5 7" id="KW-0472">Membrane</keyword>
<feature type="domain" description="TonB-dependent receptor plug" evidence="9">
    <location>
        <begin position="49"/>
        <end position="154"/>
    </location>
</feature>
<name>A0A840KBJ5_9FLAO</name>
<comment type="similarity">
    <text evidence="7">Belongs to the TonB-dependent receptor family.</text>
</comment>
<evidence type="ECO:0000313" key="11">
    <source>
        <dbReference type="Proteomes" id="UP000592180"/>
    </source>
</evidence>
<gene>
    <name evidence="10" type="ORF">HNP38_000185</name>
</gene>
<dbReference type="SUPFAM" id="SSF56935">
    <property type="entry name" value="Porins"/>
    <property type="match status" value="1"/>
</dbReference>
<dbReference type="InterPro" id="IPR037066">
    <property type="entry name" value="Plug_dom_sf"/>
</dbReference>
<protein>
    <submittedName>
        <fullName evidence="10">TonB-linked SusC/RagA family outer membrane protein</fullName>
    </submittedName>
</protein>
<evidence type="ECO:0000256" key="1">
    <source>
        <dbReference type="ARBA" id="ARBA00004571"/>
    </source>
</evidence>
<comment type="caution">
    <text evidence="10">The sequence shown here is derived from an EMBL/GenBank/DDBJ whole genome shotgun (WGS) entry which is preliminary data.</text>
</comment>
<keyword evidence="11" id="KW-1185">Reference proteome</keyword>
<evidence type="ECO:0000313" key="10">
    <source>
        <dbReference type="EMBL" id="MBB4804913.1"/>
    </source>
</evidence>
<dbReference type="AlphaFoldDB" id="A0A840KBJ5"/>
<dbReference type="Pfam" id="PF07715">
    <property type="entry name" value="Plug"/>
    <property type="match status" value="1"/>
</dbReference>
<dbReference type="PROSITE" id="PS52016">
    <property type="entry name" value="TONB_DEPENDENT_REC_3"/>
    <property type="match status" value="1"/>
</dbReference>
<dbReference type="EMBL" id="JACHLE010000001">
    <property type="protein sequence ID" value="MBB4804913.1"/>
    <property type="molecule type" value="Genomic_DNA"/>
</dbReference>
<dbReference type="InterPro" id="IPR012910">
    <property type="entry name" value="Plug_dom"/>
</dbReference>
<dbReference type="Proteomes" id="UP000592180">
    <property type="component" value="Unassembled WGS sequence"/>
</dbReference>
<keyword evidence="4 7" id="KW-0812">Transmembrane</keyword>
<dbReference type="NCBIfam" id="TIGR04057">
    <property type="entry name" value="SusC_RagA_signa"/>
    <property type="match status" value="1"/>
</dbReference>
<evidence type="ECO:0000256" key="5">
    <source>
        <dbReference type="ARBA" id="ARBA00023136"/>
    </source>
</evidence>
<evidence type="ECO:0000256" key="3">
    <source>
        <dbReference type="ARBA" id="ARBA00022452"/>
    </source>
</evidence>
<sequence length="941" mass="105578">MKQRDLKYSCLIAVLYFGMNVNAQVTPQDSTVKEKKIEEVVMIGYGTAKKRDLTGSIAKVDGSEVADKPAANPVNSLQGKVAGLSVVNSGQPGSQADVRIRGTVTINGVNPVYIVDGVFANNIDFLNPADIESMEILKDPSSLAIFGSRGANGAIIVTTKRGKTGRTTINLSSSIGIKSLDNRPDITNAEQFRTLYNEDLVNQGLPAYNMFNIFNADINWVDEIRQKGGIIQQHSVTISNGSEKNRVSFSFGYQKEEGSIKYEDYERFTMKFNDDLKISKSLRAGFGLTGSYGKLPQLRNFTSSLNATPVVAPVNLNPGDHYGLYNSLPQQIGAAQIGNPLALVEGHRYTQLNKDFQFNPNAYLEFDFFDHFTFRSSYFLTYRNGTGRGYEPIFNVYIPETNSVSPYSGRLLSTVNQFENRDVSFQQNQLLTYKNKFGVHDLTVMAGFETINREYNSMTGNAKSSLSNPLGQMPNNPRFWYLNSDFVDPATRTANSSQYKQRQVSYFGRMLYSYDSKYMLNASLRNDGSSMLAPGNRFDWFWSVGAAWEVTKEDFLRSNNIINYLKVKGSYGDLGNQFTPYSYFGYPVYVEGGTGVFNGNLYPAFIKQYEEADDLTWEHLKSYEFGFESMFLDRRLSLDATYYNKKTEDLLNYVIGNPNFFMNAGSIEAKGFEFTAGWKDKIGENFTYFFNGNLTTTKTKVLNTLEDGYQTFYGPAIYKEGLPVGAFYGYVVDGLYQSYADILGSPASTIGDVAPGDFKYRDINGDGKITPDDRTMIGNPTPDFTYGFSIGADYKGIFVNADFYGVYGNEVFRDWGNGSSFAPFNYRTERMDRWTGPGTSNWEPRSYSASAYNREYSTYMIEDGSFFRVRNVQIGYNFGKDLISRYGLEGLKLYFNVQNLKTWDHVNGFTPEFGGSATQFGVNTSGYPNPRITSFGISATF</sequence>
<evidence type="ECO:0000256" key="2">
    <source>
        <dbReference type="ARBA" id="ARBA00022448"/>
    </source>
</evidence>
<feature type="chain" id="PRO_5032348631" evidence="8">
    <location>
        <begin position="24"/>
        <end position="941"/>
    </location>
</feature>
<evidence type="ECO:0000259" key="9">
    <source>
        <dbReference type="Pfam" id="PF07715"/>
    </source>
</evidence>
<dbReference type="InterPro" id="IPR023996">
    <property type="entry name" value="TonB-dep_OMP_SusC/RagA"/>
</dbReference>
<proteinExistence type="inferred from homology"/>
<evidence type="ECO:0000256" key="7">
    <source>
        <dbReference type="PROSITE-ProRule" id="PRU01360"/>
    </source>
</evidence>